<evidence type="ECO:0008006" key="3">
    <source>
        <dbReference type="Google" id="ProtNLM"/>
    </source>
</evidence>
<accession>A0A699I6J1</accession>
<gene>
    <name evidence="2" type="ORF">Tci_500589</name>
</gene>
<evidence type="ECO:0000313" key="2">
    <source>
        <dbReference type="EMBL" id="GEZ28616.1"/>
    </source>
</evidence>
<feature type="region of interest" description="Disordered" evidence="1">
    <location>
        <begin position="151"/>
        <end position="233"/>
    </location>
</feature>
<organism evidence="2">
    <name type="scientific">Tanacetum cinerariifolium</name>
    <name type="common">Dalmatian daisy</name>
    <name type="synonym">Chrysanthemum cinerariifolium</name>
    <dbReference type="NCBI Taxonomy" id="118510"/>
    <lineage>
        <taxon>Eukaryota</taxon>
        <taxon>Viridiplantae</taxon>
        <taxon>Streptophyta</taxon>
        <taxon>Embryophyta</taxon>
        <taxon>Tracheophyta</taxon>
        <taxon>Spermatophyta</taxon>
        <taxon>Magnoliopsida</taxon>
        <taxon>eudicotyledons</taxon>
        <taxon>Gunneridae</taxon>
        <taxon>Pentapetalae</taxon>
        <taxon>asterids</taxon>
        <taxon>campanulids</taxon>
        <taxon>Asterales</taxon>
        <taxon>Asteraceae</taxon>
        <taxon>Asteroideae</taxon>
        <taxon>Anthemideae</taxon>
        <taxon>Anthemidinae</taxon>
        <taxon>Tanacetum</taxon>
    </lineage>
</organism>
<feature type="compositionally biased region" description="Basic and acidic residues" evidence="1">
    <location>
        <begin position="214"/>
        <end position="231"/>
    </location>
</feature>
<sequence>MHQPWRSFSAIINKCLSGKTTALESLCLSRAQLLWVMYHNKNVDYVYLLWEDLVFQVENKNSKKNNVDYFMAKDKAILRRNKMFWYFAMDDSIKLILTSPKKKHVQAPKGKRLKATANVPKSGKKKLLAQGLKTLSEIALSEDEQIKIATKRSKTQFHSSLASGSGADKGTGSSDDEDDDADSQGDDDQDDDNEQTESDNDGDDFLHPKLSTFIEKERHDEKQDEKEEGLDLRVQTPSHFESTDDEAYDDVTQGVNVEKEKLDEDKTNKEEEVDELYSDMNINLEGRDTKMTDASLTNVQTTQVIEDTHVIMTVVTPEAQQQRSSVSSGFISNMLNHNLNTIIDSIVNLNTESTSLVDVLVTTNLKMHPSSVTTLPLPPIPLIKPQQLTAVPLPIIVSRDEAQAENEDFINKLNENIKKIVKEQVKVQVKKKVSKILPRIKRLVNDQLESDVLTRLSNEAKTSHVVAANLSELEHKKILIDKIESNKSIYRSVQQKTLYKALIDTYEPDKVILDTYGDTVTIKRHRDNKDDDEEPFAGSNRGSKRRRAGKEHEC</sequence>
<proteinExistence type="predicted"/>
<name>A0A699I6J1_TANCI</name>
<feature type="compositionally biased region" description="Basic residues" evidence="1">
    <location>
        <begin position="542"/>
        <end position="554"/>
    </location>
</feature>
<comment type="caution">
    <text evidence="2">The sequence shown here is derived from an EMBL/GenBank/DDBJ whole genome shotgun (WGS) entry which is preliminary data.</text>
</comment>
<dbReference type="EMBL" id="BKCJ010261147">
    <property type="protein sequence ID" value="GEZ28616.1"/>
    <property type="molecule type" value="Genomic_DNA"/>
</dbReference>
<evidence type="ECO:0000256" key="1">
    <source>
        <dbReference type="SAM" id="MobiDB-lite"/>
    </source>
</evidence>
<reference evidence="2" key="1">
    <citation type="journal article" date="2019" name="Sci. Rep.">
        <title>Draft genome of Tanacetum cinerariifolium, the natural source of mosquito coil.</title>
        <authorList>
            <person name="Yamashiro T."/>
            <person name="Shiraishi A."/>
            <person name="Satake H."/>
            <person name="Nakayama K."/>
        </authorList>
    </citation>
    <scope>NUCLEOTIDE SEQUENCE</scope>
</reference>
<feature type="compositionally biased region" description="Acidic residues" evidence="1">
    <location>
        <begin position="174"/>
        <end position="203"/>
    </location>
</feature>
<dbReference type="AlphaFoldDB" id="A0A699I6J1"/>
<feature type="region of interest" description="Disordered" evidence="1">
    <location>
        <begin position="525"/>
        <end position="554"/>
    </location>
</feature>
<protein>
    <recommendedName>
        <fullName evidence="3">Retrovirus-related Pol polyprotein from transposon TNT 1-94</fullName>
    </recommendedName>
</protein>